<evidence type="ECO:0000256" key="3">
    <source>
        <dbReference type="ARBA" id="ARBA00022827"/>
    </source>
</evidence>
<dbReference type="GO" id="GO:0019430">
    <property type="term" value="P:removal of superoxide radicals"/>
    <property type="evidence" value="ECO:0007669"/>
    <property type="project" value="UniProtKB-UniRule"/>
</dbReference>
<dbReference type="GO" id="GO:0005737">
    <property type="term" value="C:cytoplasm"/>
    <property type="evidence" value="ECO:0007669"/>
    <property type="project" value="InterPro"/>
</dbReference>
<comment type="caution">
    <text evidence="10">The sequence shown here is derived from an EMBL/GenBank/DDBJ whole genome shotgun (WGS) entry which is preliminary data.</text>
</comment>
<proteinExistence type="inferred from homology"/>
<dbReference type="Proteomes" id="UP000050833">
    <property type="component" value="Unassembled WGS sequence"/>
</dbReference>
<evidence type="ECO:0000256" key="1">
    <source>
        <dbReference type="ARBA" id="ARBA00009333"/>
    </source>
</evidence>
<dbReference type="InterPro" id="IPR050097">
    <property type="entry name" value="Ferredoxin-NADP_redctase_2"/>
</dbReference>
<dbReference type="SUPFAM" id="SSF51905">
    <property type="entry name" value="FAD/NAD(P)-binding domain"/>
    <property type="match status" value="1"/>
</dbReference>
<dbReference type="RefSeq" id="WP_055944530.1">
    <property type="nucleotide sequence ID" value="NZ_DBGDCA010000389.1"/>
</dbReference>
<dbReference type="PANTHER" id="PTHR48105">
    <property type="entry name" value="THIOREDOXIN REDUCTASE 1-RELATED-RELATED"/>
    <property type="match status" value="1"/>
</dbReference>
<organism evidence="10 11">
    <name type="scientific">Butyribacter intestini</name>
    <dbReference type="NCBI Taxonomy" id="1703332"/>
    <lineage>
        <taxon>Bacteria</taxon>
        <taxon>Bacillati</taxon>
        <taxon>Bacillota</taxon>
        <taxon>Clostridia</taxon>
        <taxon>Lachnospirales</taxon>
        <taxon>Lachnospiraceae</taxon>
        <taxon>Butyribacter</taxon>
    </lineage>
</organism>
<sequence length="309" mass="33359">MRDLVIIGSGPAGLSAAVYAKRAKLDVVVIEKAGYSGGQIVSTEQVDNYLGLPETDGFTLGSKFREHADMLETEFIDAEVTKIEEINDTEGKKAYRIILNAGESVETKTIIAATGASHRKLGAAGEEELTGTGVSYCATCDGAFFKKKVTAVVGGGDVALEDAIYLSALCEKVYLIHRRDEFRAAVNIQQKVKETPNIEILPFYEIKEIKGDNKVSSIKLVQNKTGEEKELEVSGVFVAVGMKPVTDIFKDYVELDKTGYIKAGEDCKTSSEGIFAAGDIRTKPLRQVVTAVADGATAVQSVERYLNGR</sequence>
<reference evidence="10 11" key="1">
    <citation type="submission" date="2015-10" db="EMBL/GenBank/DDBJ databases">
        <title>Butyribacter intestini gen. nov., sp. nov., a butyric acid-producing bacterium of the family Lachnospiraceae isolated from the human faeces.</title>
        <authorList>
            <person name="Zou Y."/>
            <person name="Xue W."/>
            <person name="Luo G."/>
            <person name="Lv M."/>
        </authorList>
    </citation>
    <scope>NUCLEOTIDE SEQUENCE [LARGE SCALE GENOMIC DNA]</scope>
    <source>
        <strain evidence="10 11">TF01-11</strain>
    </source>
</reference>
<name>A0AAW3JQR0_9FIRM</name>
<evidence type="ECO:0000256" key="4">
    <source>
        <dbReference type="ARBA" id="ARBA00023002"/>
    </source>
</evidence>
<evidence type="ECO:0000256" key="8">
    <source>
        <dbReference type="RuleBase" id="RU003881"/>
    </source>
</evidence>
<comment type="subunit">
    <text evidence="7">Homodimer.</text>
</comment>
<accession>A0AAW3JQR0</accession>
<comment type="catalytic activity">
    <reaction evidence="7">
        <text>[thioredoxin]-dithiol + NADP(+) = [thioredoxin]-disulfide + NADPH + H(+)</text>
        <dbReference type="Rhea" id="RHEA:20345"/>
        <dbReference type="Rhea" id="RHEA-COMP:10698"/>
        <dbReference type="Rhea" id="RHEA-COMP:10700"/>
        <dbReference type="ChEBI" id="CHEBI:15378"/>
        <dbReference type="ChEBI" id="CHEBI:29950"/>
        <dbReference type="ChEBI" id="CHEBI:50058"/>
        <dbReference type="ChEBI" id="CHEBI:57783"/>
        <dbReference type="ChEBI" id="CHEBI:58349"/>
        <dbReference type="EC" id="1.8.1.9"/>
    </reaction>
</comment>
<dbReference type="AlphaFoldDB" id="A0AAW3JQR0"/>
<dbReference type="Pfam" id="PF07992">
    <property type="entry name" value="Pyr_redox_2"/>
    <property type="match status" value="1"/>
</dbReference>
<dbReference type="NCBIfam" id="TIGR01292">
    <property type="entry name" value="TRX_reduct"/>
    <property type="match status" value="1"/>
</dbReference>
<evidence type="ECO:0000259" key="9">
    <source>
        <dbReference type="Pfam" id="PF07992"/>
    </source>
</evidence>
<dbReference type="InterPro" id="IPR008255">
    <property type="entry name" value="Pyr_nucl-diS_OxRdtase_2_AS"/>
</dbReference>
<dbReference type="InterPro" id="IPR036188">
    <property type="entry name" value="FAD/NAD-bd_sf"/>
</dbReference>
<keyword evidence="6 7" id="KW-0676">Redox-active center</keyword>
<keyword evidence="4 7" id="KW-0560">Oxidoreductase</keyword>
<dbReference type="PRINTS" id="PR00469">
    <property type="entry name" value="PNDRDTASEII"/>
</dbReference>
<dbReference type="GO" id="GO:0004791">
    <property type="term" value="F:thioredoxin-disulfide reductase (NADPH) activity"/>
    <property type="evidence" value="ECO:0007669"/>
    <property type="project" value="UniProtKB-UniRule"/>
</dbReference>
<keyword evidence="11" id="KW-1185">Reference proteome</keyword>
<evidence type="ECO:0000256" key="2">
    <source>
        <dbReference type="ARBA" id="ARBA00022630"/>
    </source>
</evidence>
<evidence type="ECO:0000313" key="10">
    <source>
        <dbReference type="EMBL" id="KQC85057.1"/>
    </source>
</evidence>
<dbReference type="PROSITE" id="PS00573">
    <property type="entry name" value="PYRIDINE_REDOX_2"/>
    <property type="match status" value="1"/>
</dbReference>
<evidence type="ECO:0000256" key="6">
    <source>
        <dbReference type="ARBA" id="ARBA00023284"/>
    </source>
</evidence>
<evidence type="ECO:0000313" key="11">
    <source>
        <dbReference type="Proteomes" id="UP000050833"/>
    </source>
</evidence>
<keyword evidence="3 7" id="KW-0274">FAD</keyword>
<evidence type="ECO:0000256" key="5">
    <source>
        <dbReference type="ARBA" id="ARBA00023157"/>
    </source>
</evidence>
<protein>
    <recommendedName>
        <fullName evidence="7">Thioredoxin reductase</fullName>
        <ecNumber evidence="7">1.8.1.9</ecNumber>
    </recommendedName>
</protein>
<keyword evidence="2 7" id="KW-0285">Flavoprotein</keyword>
<keyword evidence="5" id="KW-1015">Disulfide bond</keyword>
<gene>
    <name evidence="10" type="ORF">APZ18_10110</name>
</gene>
<comment type="cofactor">
    <cofactor evidence="8">
        <name>FAD</name>
        <dbReference type="ChEBI" id="CHEBI:57692"/>
    </cofactor>
    <text evidence="8">Binds 1 FAD per subunit.</text>
</comment>
<dbReference type="InterPro" id="IPR005982">
    <property type="entry name" value="Thioredox_Rdtase"/>
</dbReference>
<dbReference type="PRINTS" id="PR00368">
    <property type="entry name" value="FADPNR"/>
</dbReference>
<dbReference type="EC" id="1.8.1.9" evidence="7"/>
<feature type="domain" description="FAD/NAD(P)-binding" evidence="9">
    <location>
        <begin position="3"/>
        <end position="295"/>
    </location>
</feature>
<dbReference type="InterPro" id="IPR023753">
    <property type="entry name" value="FAD/NAD-binding_dom"/>
</dbReference>
<evidence type="ECO:0000256" key="7">
    <source>
        <dbReference type="RuleBase" id="RU003880"/>
    </source>
</evidence>
<dbReference type="EMBL" id="LLKB01000005">
    <property type="protein sequence ID" value="KQC85057.1"/>
    <property type="molecule type" value="Genomic_DNA"/>
</dbReference>
<comment type="similarity">
    <text evidence="1 7">Belongs to the class-II pyridine nucleotide-disulfide oxidoreductase family.</text>
</comment>
<keyword evidence="8" id="KW-0521">NADP</keyword>
<dbReference type="Gene3D" id="3.50.50.60">
    <property type="entry name" value="FAD/NAD(P)-binding domain"/>
    <property type="match status" value="2"/>
</dbReference>